<evidence type="ECO:0000256" key="1">
    <source>
        <dbReference type="SAM" id="MobiDB-lite"/>
    </source>
</evidence>
<gene>
    <name evidence="2" type="ORF">B0I29_13329</name>
</gene>
<dbReference type="Proteomes" id="UP000249341">
    <property type="component" value="Unassembled WGS sequence"/>
</dbReference>
<reference evidence="2 3" key="1">
    <citation type="submission" date="2018-06" db="EMBL/GenBank/DDBJ databases">
        <title>Genomic Encyclopedia of Type Strains, Phase III (KMG-III): the genomes of soil and plant-associated and newly described type strains.</title>
        <authorList>
            <person name="Whitman W."/>
        </authorList>
    </citation>
    <scope>NUCLEOTIDE SEQUENCE [LARGE SCALE GENOMIC DNA]</scope>
    <source>
        <strain evidence="2 3">CGMCC 4.7090</strain>
    </source>
</reference>
<sequence>MELTDIVEFLKAATPIASIVAVLVTVRFAARGKWQENAFAEMTRRREKVVEFRKALWLLASRADTLRKMAHQGLLLQGNGFSVSGFKFDFDEAERRRVALMQAYAEVETFAPHAVQIAGRDCMEALIKVFNAAQILDGVEADAAYATYQGRHEALGSAINDEMNAINLYIYTSVTPLWRAVMGKALRKPLPYLQMPHLTEIRNPEERLNLKKSGPESHISEVRPAPDR</sequence>
<accession>A0A327YY11</accession>
<dbReference type="RefSeq" id="WP_146617108.1">
    <property type="nucleotide sequence ID" value="NZ_JACHWI010000001.1"/>
</dbReference>
<name>A0A327YY11_9ACTN</name>
<dbReference type="EMBL" id="QLMJ01000033">
    <property type="protein sequence ID" value="RAK25490.1"/>
    <property type="molecule type" value="Genomic_DNA"/>
</dbReference>
<evidence type="ECO:0000313" key="2">
    <source>
        <dbReference type="EMBL" id="RAK25490.1"/>
    </source>
</evidence>
<feature type="region of interest" description="Disordered" evidence="1">
    <location>
        <begin position="206"/>
        <end position="228"/>
    </location>
</feature>
<proteinExistence type="predicted"/>
<dbReference type="AlphaFoldDB" id="A0A327YY11"/>
<evidence type="ECO:0000313" key="3">
    <source>
        <dbReference type="Proteomes" id="UP000249341"/>
    </source>
</evidence>
<comment type="caution">
    <text evidence="2">The sequence shown here is derived from an EMBL/GenBank/DDBJ whole genome shotgun (WGS) entry which is preliminary data.</text>
</comment>
<organism evidence="2 3">
    <name type="scientific">Actinoplanes lutulentus</name>
    <dbReference type="NCBI Taxonomy" id="1287878"/>
    <lineage>
        <taxon>Bacteria</taxon>
        <taxon>Bacillati</taxon>
        <taxon>Actinomycetota</taxon>
        <taxon>Actinomycetes</taxon>
        <taxon>Micromonosporales</taxon>
        <taxon>Micromonosporaceae</taxon>
        <taxon>Actinoplanes</taxon>
    </lineage>
</organism>
<protein>
    <submittedName>
        <fullName evidence="2">Uncharacterized protein</fullName>
    </submittedName>
</protein>
<keyword evidence="3" id="KW-1185">Reference proteome</keyword>